<organism evidence="2">
    <name type="scientific">uncultured Solirubrobacteraceae bacterium</name>
    <dbReference type="NCBI Taxonomy" id="1162706"/>
    <lineage>
        <taxon>Bacteria</taxon>
        <taxon>Bacillati</taxon>
        <taxon>Actinomycetota</taxon>
        <taxon>Thermoleophilia</taxon>
        <taxon>Solirubrobacterales</taxon>
        <taxon>Solirubrobacteraceae</taxon>
        <taxon>environmental samples</taxon>
    </lineage>
</organism>
<accession>A0A6J4S7U3</accession>
<dbReference type="EMBL" id="CADCVJ010000222">
    <property type="protein sequence ID" value="CAA9491996.1"/>
    <property type="molecule type" value="Genomic_DNA"/>
</dbReference>
<feature type="compositionally biased region" description="Basic residues" evidence="1">
    <location>
        <begin position="1"/>
        <end position="24"/>
    </location>
</feature>
<name>A0A6J4S7U3_9ACTN</name>
<protein>
    <submittedName>
        <fullName evidence="2">Uncharacterized protein</fullName>
    </submittedName>
</protein>
<sequence length="168" mass="18625">EPPKRSGRRRGRGVAKCRARRSGRSRIGAGAGDEDRHGPRRRPSPRPRRLRATVCGPVRGHPLGRRAQRRRDARGQRRRHRHVRRRRPATAGWGAAPGGPRARPRAHGGRRAPAAAAAGSGRDAVLPRAVGVRDGHLLRRVARSAARPEPPHGVRLRRRRGRLRPQAL</sequence>
<reference evidence="2" key="1">
    <citation type="submission" date="2020-02" db="EMBL/GenBank/DDBJ databases">
        <authorList>
            <person name="Meier V. D."/>
        </authorList>
    </citation>
    <scope>NUCLEOTIDE SEQUENCE</scope>
    <source>
        <strain evidence="2">AVDCRST_MAG38</strain>
    </source>
</reference>
<evidence type="ECO:0000313" key="2">
    <source>
        <dbReference type="EMBL" id="CAA9491996.1"/>
    </source>
</evidence>
<feature type="region of interest" description="Disordered" evidence="1">
    <location>
        <begin position="1"/>
        <end position="121"/>
    </location>
</feature>
<evidence type="ECO:0000256" key="1">
    <source>
        <dbReference type="SAM" id="MobiDB-lite"/>
    </source>
</evidence>
<feature type="compositionally biased region" description="Basic residues" evidence="1">
    <location>
        <begin position="62"/>
        <end position="88"/>
    </location>
</feature>
<gene>
    <name evidence="2" type="ORF">AVDCRST_MAG38-2699</name>
</gene>
<feature type="compositionally biased region" description="Basic residues" evidence="1">
    <location>
        <begin position="38"/>
        <end position="51"/>
    </location>
</feature>
<feature type="compositionally biased region" description="Low complexity" evidence="1">
    <location>
        <begin position="111"/>
        <end position="121"/>
    </location>
</feature>
<proteinExistence type="predicted"/>
<feature type="non-terminal residue" evidence="2">
    <location>
        <position position="168"/>
    </location>
</feature>
<feature type="non-terminal residue" evidence="2">
    <location>
        <position position="1"/>
    </location>
</feature>
<dbReference type="AlphaFoldDB" id="A0A6J4S7U3"/>
<feature type="compositionally biased region" description="Low complexity" evidence="1">
    <location>
        <begin position="89"/>
        <end position="101"/>
    </location>
</feature>
<feature type="region of interest" description="Disordered" evidence="1">
    <location>
        <begin position="141"/>
        <end position="168"/>
    </location>
</feature>
<feature type="compositionally biased region" description="Basic residues" evidence="1">
    <location>
        <begin position="154"/>
        <end position="168"/>
    </location>
</feature>